<comment type="caution">
    <text evidence="6">The sequence shown here is derived from an EMBL/GenBank/DDBJ whole genome shotgun (WGS) entry which is preliminary data.</text>
</comment>
<gene>
    <name evidence="6" type="ORF">BOCO_1049</name>
</gene>
<evidence type="ECO:0000313" key="7">
    <source>
        <dbReference type="Proteomes" id="UP000216004"/>
    </source>
</evidence>
<organism evidence="6 7">
    <name type="scientific">Bombiscardovia coagulans</name>
    <dbReference type="NCBI Taxonomy" id="686666"/>
    <lineage>
        <taxon>Bacteria</taxon>
        <taxon>Bacillati</taxon>
        <taxon>Actinomycetota</taxon>
        <taxon>Actinomycetes</taxon>
        <taxon>Bifidobacteriales</taxon>
        <taxon>Bifidobacteriaceae</taxon>
        <taxon>Bombiscardovia</taxon>
    </lineage>
</organism>
<dbReference type="PANTHER" id="PTHR43649:SF31">
    <property type="entry name" value="SN-GLYCEROL-3-PHOSPHATE-BINDING PERIPLASMIC PROTEIN UGPB"/>
    <property type="match status" value="1"/>
</dbReference>
<sequence length="434" mass="48385">MNIKSIVAAVAVATMSVTSLAACGSSDKQSSEKPDMLSVWTYEPTTSAQYQAWKKSADKFTQDTGIKVKFETKSFTQIAQNSSQFLDSDQAPDVMESNRGNGSAGMLASMSLLTDLSPYVDKYGWDKKVTKADSSMARYTDKGVMNGDTWYGVPSYAEFQRVYYNKDMFAKYGIQIPKTLDEFEEACQKFKAAGVTPIDADAGEYGVMWLWWQLISTKADNKFMDAWQMYKQPVDWKGEAFTFATNKINEWLEKGYISRTATGLKAEDTNSSFIKGDFPIYQTGTWNQSRFITQIKTFDWESHILPGSKMAQGCTGNLLVIPEKSKHKDWSAQLLNNVLSEDIQTGIAEEGGIPVVANVKSVKNDKNKAMIEEYSTFSKKNALSYYPDYPASNLTDAIPAALQELVNGTKKPSDVEAQIQKAYTDGVKDMDVKN</sequence>
<feature type="signal peptide" evidence="5">
    <location>
        <begin position="1"/>
        <end position="21"/>
    </location>
</feature>
<dbReference type="PANTHER" id="PTHR43649">
    <property type="entry name" value="ARABINOSE-BINDING PROTEIN-RELATED"/>
    <property type="match status" value="1"/>
</dbReference>
<dbReference type="EMBL" id="MWWS01000005">
    <property type="protein sequence ID" value="OZG49240.1"/>
    <property type="molecule type" value="Genomic_DNA"/>
</dbReference>
<comment type="similarity">
    <text evidence="2">Belongs to the bacterial solute-binding protein 1 family.</text>
</comment>
<dbReference type="AlphaFoldDB" id="A0A261EQV1"/>
<dbReference type="OrthoDB" id="358201at2"/>
<dbReference type="Gene3D" id="3.40.190.10">
    <property type="entry name" value="Periplasmic binding protein-like II"/>
    <property type="match status" value="1"/>
</dbReference>
<proteinExistence type="inferred from homology"/>
<evidence type="ECO:0000256" key="1">
    <source>
        <dbReference type="ARBA" id="ARBA00004196"/>
    </source>
</evidence>
<evidence type="ECO:0000256" key="3">
    <source>
        <dbReference type="ARBA" id="ARBA00022448"/>
    </source>
</evidence>
<dbReference type="SUPFAM" id="SSF53850">
    <property type="entry name" value="Periplasmic binding protein-like II"/>
    <property type="match status" value="1"/>
</dbReference>
<keyword evidence="4 5" id="KW-0732">Signal</keyword>
<evidence type="ECO:0000313" key="6">
    <source>
        <dbReference type="EMBL" id="OZG49240.1"/>
    </source>
</evidence>
<dbReference type="InterPro" id="IPR006059">
    <property type="entry name" value="SBP"/>
</dbReference>
<reference evidence="6 7" key="1">
    <citation type="journal article" date="2017" name="BMC Genomics">
        <title>Comparative genomic and phylogenomic analyses of the Bifidobacteriaceae family.</title>
        <authorList>
            <person name="Lugli G.A."/>
            <person name="Milani C."/>
            <person name="Turroni F."/>
            <person name="Duranti S."/>
            <person name="Mancabelli L."/>
            <person name="Mangifesta M."/>
            <person name="Ferrario C."/>
            <person name="Modesto M."/>
            <person name="Mattarelli P."/>
            <person name="Jiri K."/>
            <person name="van Sinderen D."/>
            <person name="Ventura M."/>
        </authorList>
    </citation>
    <scope>NUCLEOTIDE SEQUENCE [LARGE SCALE GENOMIC DNA]</scope>
    <source>
        <strain evidence="6 7">DSM 22924</strain>
    </source>
</reference>
<evidence type="ECO:0000256" key="5">
    <source>
        <dbReference type="SAM" id="SignalP"/>
    </source>
</evidence>
<keyword evidence="7" id="KW-1185">Reference proteome</keyword>
<dbReference type="Proteomes" id="UP000216004">
    <property type="component" value="Unassembled WGS sequence"/>
</dbReference>
<dbReference type="PROSITE" id="PS51257">
    <property type="entry name" value="PROKAR_LIPOPROTEIN"/>
    <property type="match status" value="1"/>
</dbReference>
<name>A0A261EQV1_9BIFI</name>
<dbReference type="InterPro" id="IPR050490">
    <property type="entry name" value="Bact_solute-bd_prot1"/>
</dbReference>
<evidence type="ECO:0000256" key="4">
    <source>
        <dbReference type="ARBA" id="ARBA00022729"/>
    </source>
</evidence>
<comment type="subcellular location">
    <subcellularLocation>
        <location evidence="1">Cell envelope</location>
    </subcellularLocation>
</comment>
<evidence type="ECO:0000256" key="2">
    <source>
        <dbReference type="ARBA" id="ARBA00008520"/>
    </source>
</evidence>
<dbReference type="Pfam" id="PF01547">
    <property type="entry name" value="SBP_bac_1"/>
    <property type="match status" value="1"/>
</dbReference>
<keyword evidence="3" id="KW-0813">Transport</keyword>
<protein>
    <submittedName>
        <fullName evidence="6">Sugar ABC transporter substrate-binding protein</fullName>
    </submittedName>
</protein>
<feature type="chain" id="PRO_5012198775" evidence="5">
    <location>
        <begin position="22"/>
        <end position="434"/>
    </location>
</feature>
<dbReference type="GO" id="GO:0030313">
    <property type="term" value="C:cell envelope"/>
    <property type="evidence" value="ECO:0007669"/>
    <property type="project" value="UniProtKB-SubCell"/>
</dbReference>
<dbReference type="RefSeq" id="WP_094723061.1">
    <property type="nucleotide sequence ID" value="NZ_MWWS01000005.1"/>
</dbReference>
<accession>A0A261EQV1</accession>